<feature type="transmembrane region" description="Helical" evidence="5">
    <location>
        <begin position="121"/>
        <end position="140"/>
    </location>
</feature>
<dbReference type="AlphaFoldDB" id="A0A397JCD1"/>
<dbReference type="InterPro" id="IPR005178">
    <property type="entry name" value="Ostalpha/TMEM184C"/>
</dbReference>
<feature type="transmembrane region" description="Helical" evidence="5">
    <location>
        <begin position="48"/>
        <end position="70"/>
    </location>
</feature>
<comment type="subcellular location">
    <subcellularLocation>
        <location evidence="1">Membrane</location>
        <topology evidence="1">Multi-pass membrane protein</topology>
    </subcellularLocation>
</comment>
<evidence type="ECO:0008006" key="8">
    <source>
        <dbReference type="Google" id="ProtNLM"/>
    </source>
</evidence>
<evidence type="ECO:0000256" key="4">
    <source>
        <dbReference type="ARBA" id="ARBA00023136"/>
    </source>
</evidence>
<dbReference type="EMBL" id="PQFF01000054">
    <property type="protein sequence ID" value="RHZ85999.1"/>
    <property type="molecule type" value="Genomic_DNA"/>
</dbReference>
<evidence type="ECO:0000256" key="2">
    <source>
        <dbReference type="ARBA" id="ARBA00022692"/>
    </source>
</evidence>
<evidence type="ECO:0000313" key="7">
    <source>
        <dbReference type="Proteomes" id="UP000266861"/>
    </source>
</evidence>
<dbReference type="SMART" id="SM01417">
    <property type="entry name" value="Solute_trans_a"/>
    <property type="match status" value="1"/>
</dbReference>
<keyword evidence="7" id="KW-1185">Reference proteome</keyword>
<organism evidence="6 7">
    <name type="scientific">Diversispora epigaea</name>
    <dbReference type="NCBI Taxonomy" id="1348612"/>
    <lineage>
        <taxon>Eukaryota</taxon>
        <taxon>Fungi</taxon>
        <taxon>Fungi incertae sedis</taxon>
        <taxon>Mucoromycota</taxon>
        <taxon>Glomeromycotina</taxon>
        <taxon>Glomeromycetes</taxon>
        <taxon>Diversisporales</taxon>
        <taxon>Diversisporaceae</taxon>
        <taxon>Diversispora</taxon>
    </lineage>
</organism>
<dbReference type="GO" id="GO:0016020">
    <property type="term" value="C:membrane"/>
    <property type="evidence" value="ECO:0007669"/>
    <property type="project" value="UniProtKB-SubCell"/>
</dbReference>
<feature type="transmembrane region" description="Helical" evidence="5">
    <location>
        <begin position="84"/>
        <end position="101"/>
    </location>
</feature>
<keyword evidence="2 5" id="KW-0812">Transmembrane</keyword>
<name>A0A397JCD1_9GLOM</name>
<evidence type="ECO:0000256" key="3">
    <source>
        <dbReference type="ARBA" id="ARBA00022989"/>
    </source>
</evidence>
<proteinExistence type="predicted"/>
<dbReference type="OrthoDB" id="5348404at2759"/>
<evidence type="ECO:0000256" key="5">
    <source>
        <dbReference type="SAM" id="Phobius"/>
    </source>
</evidence>
<dbReference type="Proteomes" id="UP000266861">
    <property type="component" value="Unassembled WGS sequence"/>
</dbReference>
<dbReference type="PANTHER" id="PTHR23423">
    <property type="entry name" value="ORGANIC SOLUTE TRANSPORTER-RELATED"/>
    <property type="match status" value="1"/>
</dbReference>
<keyword evidence="3 5" id="KW-1133">Transmembrane helix</keyword>
<feature type="transmembrane region" description="Helical" evidence="5">
    <location>
        <begin position="262"/>
        <end position="287"/>
    </location>
</feature>
<evidence type="ECO:0000256" key="1">
    <source>
        <dbReference type="ARBA" id="ARBA00004141"/>
    </source>
</evidence>
<feature type="transmembrane region" description="Helical" evidence="5">
    <location>
        <begin position="227"/>
        <end position="250"/>
    </location>
</feature>
<accession>A0A397JCD1</accession>
<gene>
    <name evidence="6" type="ORF">Glove_57g92</name>
</gene>
<dbReference type="Pfam" id="PF03619">
    <property type="entry name" value="Solute_trans_a"/>
    <property type="match status" value="1"/>
</dbReference>
<dbReference type="STRING" id="1348612.A0A397JCD1"/>
<comment type="caution">
    <text evidence="6">The sequence shown here is derived from an EMBL/GenBank/DDBJ whole genome shotgun (WGS) entry which is preliminary data.</text>
</comment>
<feature type="transmembrane region" description="Helical" evidence="5">
    <location>
        <begin position="307"/>
        <end position="326"/>
    </location>
</feature>
<evidence type="ECO:0000313" key="6">
    <source>
        <dbReference type="EMBL" id="RHZ85999.1"/>
    </source>
</evidence>
<sequence>MYKRNNRIETDPIRYWDDGHFDDIVNTIIKNETDPIRYWDDGHFDAFLIGWLVSGLCALFATLISFYLIIRHCQYYHKANQQRYIIRIILLIPLYSIITWLSYRLFHYSVYFESVRDCYEAFAIFAFFALLTQYVGDYMTDEKRKKIFYSKNNNKDENDYNNNQIRNMRYPFPYCCITYNPSKNSHLLFVKWGILQYVVVNPIVTFVELLTNALGVYCEESMSFKFAKVYCNLIGFASISIAMHALFTFYKTIKEAIKEESPIYKFLCIKLVIFVTLVQSRIFSILAETGVIKETKYWSSANISRGFNSFLICLEMVLFAILYLYAFDYRKYRDMGDNLEKKIGDEDGKHIRTPISKGFLDAFNPKDIYSEIKFVFKYIWNLISGKELPDSTSKALNIYAAIYSHDQRTYNPVVIGDYYENAEEENVDERL</sequence>
<feature type="transmembrane region" description="Helical" evidence="5">
    <location>
        <begin position="188"/>
        <end position="207"/>
    </location>
</feature>
<keyword evidence="4 5" id="KW-0472">Membrane</keyword>
<protein>
    <recommendedName>
        <fullName evidence="8">DUF300-domain-containing protein</fullName>
    </recommendedName>
</protein>
<reference evidence="6 7" key="1">
    <citation type="submission" date="2018-08" db="EMBL/GenBank/DDBJ databases">
        <title>Genome and evolution of the arbuscular mycorrhizal fungus Diversispora epigaea (formerly Glomus versiforme) and its bacterial endosymbionts.</title>
        <authorList>
            <person name="Sun X."/>
            <person name="Fei Z."/>
            <person name="Harrison M."/>
        </authorList>
    </citation>
    <scope>NUCLEOTIDE SEQUENCE [LARGE SCALE GENOMIC DNA]</scope>
    <source>
        <strain evidence="6 7">IT104</strain>
    </source>
</reference>